<name>A0A0J0XKY0_9TREE</name>
<feature type="compositionally biased region" description="Basic and acidic residues" evidence="1">
    <location>
        <begin position="106"/>
        <end position="117"/>
    </location>
</feature>
<evidence type="ECO:0000313" key="2">
    <source>
        <dbReference type="EMBL" id="KLT41756.1"/>
    </source>
</evidence>
<feature type="region of interest" description="Disordered" evidence="1">
    <location>
        <begin position="94"/>
        <end position="364"/>
    </location>
</feature>
<feature type="compositionally biased region" description="Polar residues" evidence="1">
    <location>
        <begin position="197"/>
        <end position="206"/>
    </location>
</feature>
<keyword evidence="3" id="KW-1185">Reference proteome</keyword>
<accession>A0A0J0XKY0</accession>
<feature type="compositionally biased region" description="Polar residues" evidence="1">
    <location>
        <begin position="252"/>
        <end position="270"/>
    </location>
</feature>
<dbReference type="Proteomes" id="UP000053611">
    <property type="component" value="Unassembled WGS sequence"/>
</dbReference>
<sequence length="364" mass="38261">MTKPTPKPRSSANMPPPPMKKTRVVKKSLVLQMLLTKLEASKTADWHALSLRLSPSSGNSKTEAKGLSGSDLHELYHNFVLPGLKAGRALWEEGEGRDVEAEEGGNAEHDDEMEKKPPVGLPAATGAVAKEKDASESKGGKGRSPTSNRKRKMSVGTASPSGSGCDPKTGDGDLEDGKEGAQPQTEGGPGVHKKVIQLSSPATSSRHIPPPTDDTEAKPASRRSTRARRHIIHIQEIDGSDDETGAERSSSEVRSGSTVPASQPQGTSPPSKADGEPSALHDSNLAQASTRKAAPGSRAAHNTDAAFDSPHAITKPLRKRKIDPFGFDDPSPSPSAVSKPSPKCKPKTPAKSNLAAPRRRGAQA</sequence>
<proteinExistence type="predicted"/>
<feature type="compositionally biased region" description="Basic residues" evidence="1">
    <location>
        <begin position="220"/>
        <end position="232"/>
    </location>
</feature>
<dbReference type="EMBL" id="KQ087213">
    <property type="protein sequence ID" value="KLT41756.1"/>
    <property type="molecule type" value="Genomic_DNA"/>
</dbReference>
<reference evidence="2 3" key="1">
    <citation type="submission" date="2015-03" db="EMBL/GenBank/DDBJ databases">
        <title>Genomics and transcriptomics of the oil-accumulating basidiomycete yeast T. oleaginosus allow insights into substrate utilization and the diverse evolutionary trajectories of mating systems in fungi.</title>
        <authorList>
            <consortium name="DOE Joint Genome Institute"/>
            <person name="Kourist R."/>
            <person name="Kracht O."/>
            <person name="Bracharz F."/>
            <person name="Lipzen A."/>
            <person name="Nolan M."/>
            <person name="Ohm R."/>
            <person name="Grigoriev I."/>
            <person name="Sun S."/>
            <person name="Heitman J."/>
            <person name="Bruck T."/>
            <person name="Nowrousian M."/>
        </authorList>
    </citation>
    <scope>NUCLEOTIDE SEQUENCE [LARGE SCALE GENOMIC DNA]</scope>
    <source>
        <strain evidence="2 3">IBC0246</strain>
    </source>
</reference>
<feature type="compositionally biased region" description="Low complexity" evidence="1">
    <location>
        <begin position="324"/>
        <end position="341"/>
    </location>
</feature>
<dbReference type="AlphaFoldDB" id="A0A0J0XKY0"/>
<dbReference type="RefSeq" id="XP_018278247.1">
    <property type="nucleotide sequence ID" value="XM_018426184.1"/>
</dbReference>
<organism evidence="2 3">
    <name type="scientific">Cutaneotrichosporon oleaginosum</name>
    <dbReference type="NCBI Taxonomy" id="879819"/>
    <lineage>
        <taxon>Eukaryota</taxon>
        <taxon>Fungi</taxon>
        <taxon>Dikarya</taxon>
        <taxon>Basidiomycota</taxon>
        <taxon>Agaricomycotina</taxon>
        <taxon>Tremellomycetes</taxon>
        <taxon>Trichosporonales</taxon>
        <taxon>Trichosporonaceae</taxon>
        <taxon>Cutaneotrichosporon</taxon>
    </lineage>
</organism>
<evidence type="ECO:0000313" key="3">
    <source>
        <dbReference type="Proteomes" id="UP000053611"/>
    </source>
</evidence>
<evidence type="ECO:0000256" key="1">
    <source>
        <dbReference type="SAM" id="MobiDB-lite"/>
    </source>
</evidence>
<feature type="compositionally biased region" description="Basic and acidic residues" evidence="1">
    <location>
        <begin position="168"/>
        <end position="179"/>
    </location>
</feature>
<dbReference type="OrthoDB" id="2576470at2759"/>
<protein>
    <submittedName>
        <fullName evidence="2">Uncharacterized protein</fullName>
    </submittedName>
</protein>
<feature type="region of interest" description="Disordered" evidence="1">
    <location>
        <begin position="1"/>
        <end position="22"/>
    </location>
</feature>
<dbReference type="GeneID" id="28986787"/>
<feature type="compositionally biased region" description="Basic and acidic residues" evidence="1">
    <location>
        <begin position="129"/>
        <end position="139"/>
    </location>
</feature>
<gene>
    <name evidence="2" type="ORF">CC85DRAFT_319557</name>
</gene>